<evidence type="ECO:0000256" key="5">
    <source>
        <dbReference type="ARBA" id="ARBA00022643"/>
    </source>
</evidence>
<comment type="cofactor">
    <cofactor evidence="2 9">
        <name>FAD</name>
        <dbReference type="ChEBI" id="CHEBI:57692"/>
    </cofactor>
</comment>
<dbReference type="Pfam" id="PF07782">
    <property type="entry name" value="DC_STAMP"/>
    <property type="match status" value="1"/>
</dbReference>
<dbReference type="EMBL" id="WIXP02000003">
    <property type="protein sequence ID" value="KAF6213266.1"/>
    <property type="molecule type" value="Genomic_DNA"/>
</dbReference>
<feature type="transmembrane region" description="Helical" evidence="11">
    <location>
        <begin position="79"/>
        <end position="105"/>
    </location>
</feature>
<evidence type="ECO:0000256" key="2">
    <source>
        <dbReference type="ARBA" id="ARBA00001974"/>
    </source>
</evidence>
<feature type="compositionally biased region" description="Low complexity" evidence="10">
    <location>
        <begin position="1043"/>
        <end position="1056"/>
    </location>
</feature>
<evidence type="ECO:0000259" key="13">
    <source>
        <dbReference type="PROSITE" id="PS51384"/>
    </source>
</evidence>
<dbReference type="GO" id="GO:0050660">
    <property type="term" value="F:flavin adenine dinucleotide binding"/>
    <property type="evidence" value="ECO:0007669"/>
    <property type="project" value="UniProtKB-UniRule"/>
</dbReference>
<dbReference type="InterPro" id="IPR008254">
    <property type="entry name" value="Flavodoxin/NO_synth"/>
</dbReference>
<dbReference type="Gene3D" id="2.40.30.10">
    <property type="entry name" value="Translation factors"/>
    <property type="match status" value="1"/>
</dbReference>
<dbReference type="HAMAP" id="MF_03178">
    <property type="entry name" value="NDOR1"/>
    <property type="match status" value="1"/>
</dbReference>
<feature type="transmembrane region" description="Helical" evidence="11">
    <location>
        <begin position="226"/>
        <end position="248"/>
    </location>
</feature>
<feature type="region of interest" description="Disordered" evidence="10">
    <location>
        <begin position="715"/>
        <end position="734"/>
    </location>
</feature>
<feature type="region of interest" description="Disordered" evidence="10">
    <location>
        <begin position="1022"/>
        <end position="1056"/>
    </location>
</feature>
<dbReference type="InterPro" id="IPR001709">
    <property type="entry name" value="Flavoprot_Pyr_Nucl_cyt_Rdtase"/>
</dbReference>
<feature type="binding site" evidence="9">
    <location>
        <begin position="1693"/>
        <end position="1694"/>
    </location>
    <ligand>
        <name>NADP(+)</name>
        <dbReference type="ChEBI" id="CHEBI:58349"/>
    </ligand>
</feature>
<evidence type="ECO:0000256" key="1">
    <source>
        <dbReference type="ARBA" id="ARBA00001917"/>
    </source>
</evidence>
<feature type="binding site" evidence="9">
    <location>
        <begin position="1274"/>
        <end position="1283"/>
    </location>
    <ligand>
        <name>FMN</name>
        <dbReference type="ChEBI" id="CHEBI:58210"/>
    </ligand>
</feature>
<feature type="binding site" evidence="9">
    <location>
        <position position="1637"/>
    </location>
    <ligand>
        <name>NADP(+)</name>
        <dbReference type="ChEBI" id="CHEBI:58349"/>
    </ligand>
</feature>
<comment type="subcellular location">
    <subcellularLocation>
        <location evidence="9">Cytoplasm</location>
    </subcellularLocation>
</comment>
<feature type="transmembrane region" description="Helical" evidence="11">
    <location>
        <begin position="111"/>
        <end position="129"/>
    </location>
</feature>
<evidence type="ECO:0000256" key="3">
    <source>
        <dbReference type="ARBA" id="ARBA00022490"/>
    </source>
</evidence>
<dbReference type="InterPro" id="IPR001433">
    <property type="entry name" value="OxRdtase_FAD/NAD-bd"/>
</dbReference>
<dbReference type="Pfam" id="PF00667">
    <property type="entry name" value="FAD_binding_1"/>
    <property type="match status" value="1"/>
</dbReference>
<comment type="similarity">
    <text evidence="9">In the C-terminal section; belongs to the flavoprotein pyridine nucleotide cytochrome reductase family.</text>
</comment>
<comment type="cofactor">
    <cofactor evidence="1 9">
        <name>FMN</name>
        <dbReference type="ChEBI" id="CHEBI:58210"/>
    </cofactor>
</comment>
<keyword evidence="11" id="KW-0472">Membrane</keyword>
<keyword evidence="3 9" id="KW-0963">Cytoplasm</keyword>
<keyword evidence="15" id="KW-1185">Reference proteome</keyword>
<keyword evidence="6 9" id="KW-0274">FAD</keyword>
<evidence type="ECO:0000256" key="8">
    <source>
        <dbReference type="ARBA" id="ARBA00023002"/>
    </source>
</evidence>
<dbReference type="Pfam" id="PF00258">
    <property type="entry name" value="Flavodoxin_1"/>
    <property type="match status" value="1"/>
</dbReference>
<comment type="function">
    <text evidence="9">NADPH-dependent reductase which is a central component of the cytosolic iron-sulfur (Fe-S) protein assembly (CIA) machinery. Transfers electrons from NADPH via its FAD and FMN prosthetic groups to the [2Fe-2S] cluster of the anamorsin/DRE2 homolog, another key component of the CIA machinery. In turn, this reduced cluster provides electrons for assembly of cytosolic iron-sulfur cluster proteins.</text>
</comment>
<dbReference type="InterPro" id="IPR039261">
    <property type="entry name" value="FNR_nucleotide-bd"/>
</dbReference>
<dbReference type="Gene3D" id="3.40.50.80">
    <property type="entry name" value="Nucleotide-binding domain of ferredoxin-NADP reductase (FNR) module"/>
    <property type="match status" value="1"/>
</dbReference>
<dbReference type="InterPro" id="IPR012858">
    <property type="entry name" value="DC_STAMP-like"/>
</dbReference>
<dbReference type="PROSITE" id="PS50902">
    <property type="entry name" value="FLAVODOXIN_LIKE"/>
    <property type="match status" value="1"/>
</dbReference>
<dbReference type="GO" id="GO:0050661">
    <property type="term" value="F:NADP binding"/>
    <property type="evidence" value="ECO:0007669"/>
    <property type="project" value="UniProtKB-UniRule"/>
</dbReference>
<feature type="transmembrane region" description="Helical" evidence="11">
    <location>
        <begin position="470"/>
        <end position="491"/>
    </location>
</feature>
<dbReference type="Gene3D" id="3.40.50.360">
    <property type="match status" value="1"/>
</dbReference>
<comment type="catalytic activity">
    <reaction evidence="9">
        <text>2 oxidized [2Fe-2S]-[protein] + NADPH = 2 reduced [2Fe-2S]-[protein] + NADP(+) + H(+)</text>
        <dbReference type="Rhea" id="RHEA:67716"/>
        <dbReference type="Rhea" id="RHEA-COMP:17327"/>
        <dbReference type="Rhea" id="RHEA-COMP:17328"/>
        <dbReference type="ChEBI" id="CHEBI:15378"/>
        <dbReference type="ChEBI" id="CHEBI:33737"/>
        <dbReference type="ChEBI" id="CHEBI:33738"/>
        <dbReference type="ChEBI" id="CHEBI:57783"/>
        <dbReference type="ChEBI" id="CHEBI:58349"/>
    </reaction>
</comment>
<gene>
    <name evidence="14" type="ORF">GE061_010984</name>
</gene>
<feature type="binding site" evidence="9">
    <location>
        <position position="1774"/>
    </location>
    <ligand>
        <name>FAD</name>
        <dbReference type="ChEBI" id="CHEBI:57692"/>
    </ligand>
</feature>
<dbReference type="PRINTS" id="PR00371">
    <property type="entry name" value="FPNCR"/>
</dbReference>
<dbReference type="GO" id="GO:0016651">
    <property type="term" value="F:oxidoreductase activity, acting on NAD(P)H"/>
    <property type="evidence" value="ECO:0007669"/>
    <property type="project" value="UniProtKB-UniRule"/>
</dbReference>
<dbReference type="InterPro" id="IPR028879">
    <property type="entry name" value="NDOR1"/>
</dbReference>
<keyword evidence="7 9" id="KW-0521">NADP</keyword>
<feature type="binding site" evidence="9">
    <location>
        <begin position="1592"/>
        <end position="1595"/>
    </location>
    <ligand>
        <name>FAD</name>
        <dbReference type="ChEBI" id="CHEBI:57692"/>
    </ligand>
</feature>
<evidence type="ECO:0000256" key="9">
    <source>
        <dbReference type="HAMAP-Rule" id="MF_03178"/>
    </source>
</evidence>
<feature type="binding site" evidence="9">
    <location>
        <begin position="1236"/>
        <end position="1239"/>
    </location>
    <ligand>
        <name>FMN</name>
        <dbReference type="ChEBI" id="CHEBI:58210"/>
    </ligand>
</feature>
<dbReference type="PANTHER" id="PTHR19384">
    <property type="entry name" value="NITRIC OXIDE SYNTHASE-RELATED"/>
    <property type="match status" value="1"/>
</dbReference>
<reference evidence="14" key="1">
    <citation type="journal article" date="2021" name="Mol. Ecol. Resour.">
        <title>Apolygus lucorum genome provides insights into omnivorousness and mesophyll feeding.</title>
        <authorList>
            <person name="Liu Y."/>
            <person name="Liu H."/>
            <person name="Wang H."/>
            <person name="Huang T."/>
            <person name="Liu B."/>
            <person name="Yang B."/>
            <person name="Yin L."/>
            <person name="Li B."/>
            <person name="Zhang Y."/>
            <person name="Zhang S."/>
            <person name="Jiang F."/>
            <person name="Zhang X."/>
            <person name="Ren Y."/>
            <person name="Wang B."/>
            <person name="Wang S."/>
            <person name="Lu Y."/>
            <person name="Wu K."/>
            <person name="Fan W."/>
            <person name="Wang G."/>
        </authorList>
    </citation>
    <scope>NUCLEOTIDE SEQUENCE</scope>
    <source>
        <strain evidence="14">12Hb</strain>
    </source>
</reference>
<dbReference type="GO" id="GO:0010181">
    <property type="term" value="F:FMN binding"/>
    <property type="evidence" value="ECO:0007669"/>
    <property type="project" value="UniProtKB-UniRule"/>
</dbReference>
<keyword evidence="5 9" id="KW-0288">FMN</keyword>
<dbReference type="GO" id="GO:0160246">
    <property type="term" value="F:NADPH-iron-sulfur [2Fe-2S] protein oxidoreductase activity"/>
    <property type="evidence" value="ECO:0007669"/>
    <property type="project" value="InterPro"/>
</dbReference>
<feature type="region of interest" description="Disordered" evidence="10">
    <location>
        <begin position="1121"/>
        <end position="1165"/>
    </location>
</feature>
<dbReference type="Pfam" id="PF00175">
    <property type="entry name" value="NAD_binding_1"/>
    <property type="match status" value="1"/>
</dbReference>
<evidence type="ECO:0000256" key="7">
    <source>
        <dbReference type="ARBA" id="ARBA00022857"/>
    </source>
</evidence>
<feature type="binding site" evidence="9">
    <location>
        <begin position="1699"/>
        <end position="1703"/>
    </location>
    <ligand>
        <name>NADP(+)</name>
        <dbReference type="ChEBI" id="CHEBI:58349"/>
    </ligand>
</feature>
<dbReference type="InterPro" id="IPR003097">
    <property type="entry name" value="CysJ-like_FAD-binding"/>
</dbReference>
<dbReference type="Gene3D" id="1.20.990.10">
    <property type="entry name" value="NADPH-cytochrome p450 Reductase, Chain A, domain 3"/>
    <property type="match status" value="1"/>
</dbReference>
<feature type="binding site" evidence="9">
    <location>
        <position position="1528"/>
    </location>
    <ligand>
        <name>FAD</name>
        <dbReference type="ChEBI" id="CHEBI:57692"/>
    </ligand>
</feature>
<dbReference type="InterPro" id="IPR017927">
    <property type="entry name" value="FAD-bd_FR_type"/>
</dbReference>
<feature type="binding site" evidence="9">
    <location>
        <begin position="1560"/>
        <end position="1563"/>
    </location>
    <ligand>
        <name>FAD</name>
        <dbReference type="ChEBI" id="CHEBI:57692"/>
    </ligand>
</feature>
<comment type="similarity">
    <text evidence="9">In the N-terminal section; belongs to the flavodoxin family.</text>
</comment>
<comment type="similarity">
    <text evidence="9">Belongs to the NADPH-dependent diflavin oxidoreductase NDOR1 family.</text>
</comment>
<dbReference type="Pfam" id="PF26037">
    <property type="entry name" value="zf-RING_DCST1_C"/>
    <property type="match status" value="1"/>
</dbReference>
<name>A0A8S9XYT9_APOLU</name>
<organism evidence="14 15">
    <name type="scientific">Apolygus lucorum</name>
    <name type="common">Small green plant bug</name>
    <name type="synonym">Lygocoris lucorum</name>
    <dbReference type="NCBI Taxonomy" id="248454"/>
    <lineage>
        <taxon>Eukaryota</taxon>
        <taxon>Metazoa</taxon>
        <taxon>Ecdysozoa</taxon>
        <taxon>Arthropoda</taxon>
        <taxon>Hexapoda</taxon>
        <taxon>Insecta</taxon>
        <taxon>Pterygota</taxon>
        <taxon>Neoptera</taxon>
        <taxon>Paraneoptera</taxon>
        <taxon>Hemiptera</taxon>
        <taxon>Heteroptera</taxon>
        <taxon>Panheteroptera</taxon>
        <taxon>Cimicomorpha</taxon>
        <taxon>Miridae</taxon>
        <taxon>Mirini</taxon>
        <taxon>Apolygus</taxon>
    </lineage>
</organism>
<dbReference type="InterPro" id="IPR058842">
    <property type="entry name" value="DCST1_C"/>
</dbReference>
<dbReference type="Proteomes" id="UP000466442">
    <property type="component" value="Unassembled WGS sequence"/>
</dbReference>
<comment type="caution">
    <text evidence="14">The sequence shown here is derived from an EMBL/GenBank/DDBJ whole genome shotgun (WGS) entry which is preliminary data.</text>
</comment>
<keyword evidence="11" id="KW-1133">Transmembrane helix</keyword>
<dbReference type="EC" id="1.18.1.-" evidence="9"/>
<feature type="region of interest" description="Disordered" evidence="10">
    <location>
        <begin position="865"/>
        <end position="897"/>
    </location>
</feature>
<feature type="binding site" evidence="9">
    <location>
        <position position="1310"/>
    </location>
    <ligand>
        <name>FMN</name>
        <dbReference type="ChEBI" id="CHEBI:58210"/>
    </ligand>
</feature>
<dbReference type="FunFam" id="3.40.50.80:FF:000030">
    <property type="entry name" value="NADPH-dependent diflavin oxidoreductase 1"/>
    <property type="match status" value="1"/>
</dbReference>
<dbReference type="InterPro" id="IPR023173">
    <property type="entry name" value="NADPH_Cyt_P450_Rdtase_alpha"/>
</dbReference>
<keyword evidence="4 9" id="KW-0285">Flavoprotein</keyword>
<dbReference type="Pfam" id="PF26039">
    <property type="entry name" value="Dcst2"/>
    <property type="match status" value="1"/>
</dbReference>
<dbReference type="SUPFAM" id="SSF52343">
    <property type="entry name" value="Ferredoxin reductase-like, C-terminal NADP-linked domain"/>
    <property type="match status" value="1"/>
</dbReference>
<evidence type="ECO:0000256" key="11">
    <source>
        <dbReference type="SAM" id="Phobius"/>
    </source>
</evidence>
<dbReference type="GO" id="GO:0016020">
    <property type="term" value="C:membrane"/>
    <property type="evidence" value="ECO:0007669"/>
    <property type="project" value="InterPro"/>
</dbReference>
<feature type="domain" description="Flavodoxin-like" evidence="12">
    <location>
        <begin position="1181"/>
        <end position="1328"/>
    </location>
</feature>
<dbReference type="SUPFAM" id="SSF52218">
    <property type="entry name" value="Flavoproteins"/>
    <property type="match status" value="1"/>
</dbReference>
<dbReference type="InterPro" id="IPR029039">
    <property type="entry name" value="Flavoprotein-like_sf"/>
</dbReference>
<comment type="caution">
    <text evidence="9">Lacks conserved residue(s) required for the propagation of feature annotation.</text>
</comment>
<keyword evidence="8 9" id="KW-0560">Oxidoreductase</keyword>
<dbReference type="PROSITE" id="PS51384">
    <property type="entry name" value="FAD_FR"/>
    <property type="match status" value="1"/>
</dbReference>
<protein>
    <recommendedName>
        <fullName evidence="9">NADPH-dependent diflavin oxidoreductase 1</fullName>
        <ecNumber evidence="9">1.18.1.-</ecNumber>
    </recommendedName>
    <alternativeName>
        <fullName evidence="9">NADPH-dependent FMN and FAD-containing oxidoreductase</fullName>
    </alternativeName>
</protein>
<feature type="compositionally biased region" description="Acidic residues" evidence="10">
    <location>
        <begin position="1030"/>
        <end position="1039"/>
    </location>
</feature>
<dbReference type="GO" id="GO:0005829">
    <property type="term" value="C:cytosol"/>
    <property type="evidence" value="ECO:0007669"/>
    <property type="project" value="TreeGrafter"/>
</dbReference>
<sequence>MFFFVRWIKGLTLLGLRRSYEKVKHDTYELFKTKIPKCSKGWYTSSRPTLPEAYDYEWWNSQTKRFWRLSKTLKTRENYFLKSFIGFICGVLITCVISFFCVLVLNMGAETAAAASAIVGLSCCFLLGFNDRARGSMLMFLPKVFSCEGRTLFKLYLLILITSGPVKNTLRNLRILTDSVICVQERAQNILNSVESLVKRPIIPIEESLKIVLDKVKLVRNAAKELMFTIKIAVVQIVGIIRAVFGFLNGIIKLCKSKVGSTYHKCLKSVEFVSDGCKAKLGSRCEGIGACSTETLLKELCRSARSKELCPAYSFLPTSIVLSSVKGLKKLAAHLRNMFHFAFVTDHDNNYKLYNGKGDYFRTYKKVAGITKVNSDWLDELTQVIGFSMAVYGIYSIYSCSTFAKYVTREWYDNCFITENLTVIEVNRKRLDKQGIFPLMRWERRKYTPITSFEMIGKEGIRYTSFPINYFFTAMKIVITAGFDLGLVWYLKRLHRIGHITIKYEGLRNVVVFANATGPVWSIFKASLDAFQPKWMAEKTDLTTCFANPYEPDYSRYHQIGVVFLLYTLVSFLGPHGERLRVLILERCYPHLAKRRAVWLYNHIQRIRNISVKISRRRLRRKYRDRGEDIIPPWKVILTEMKSHLIHYGDKFWGQNAENEEEANQICLNCECPYSPETLLVKCPTLRCPGLYCNCCFEEIGRLCVLCRPPREYGDLSDVSEERDSSDEDRNYSCDDDQLSELDSDWWIDGIEDDYDYSYMKFPRDPCDLPTINSSCPCKRKCLNFATMDNADLPFQDKLGFLIERHRHEEFSMCERVNNQMLCSFAPDLQSESPRRNGSPWGRQSPIMEYSSSEEYSLQPCRPWRKNKKWKTSPSKTSSTFDITETAPRSKMSNPSKYSYSYDADIGSLQLSSDSVNEYLTNVSKELEQERLLGKLDLTSVDAGGDRKRAASDKLNALTTNFMYVAEDLKQKRLMGIRKATELEEKESTSNRNLIMREDRATFWSRMRNMFSMACWRINSGASGNQDSGSGEDDSEDSEKENSSGNSTTSTGTTTVVPTSHACHELGNAKSQTSPSVCKDEKFVAAKLVESLKRFFSINPKTDEDGSRHINNQMKPFECIEEEDESDQQSEDSSDSDSSNMPSSLPLPRLPYNGDAGSALSSQTSEYEVIDVKPKHRQPILNPSLLNTPENGELIFSSWGATLQAVQRGLESRVMAMDDFPVTKLLYERLVVFVVATTGQGDPPANMSKTWTFLLRRSLPSNSLSNSCVAVLGLGDSSYVKFNFIAKKLHRRLTDGLGATPLCSAGLADDQHDLGPSAVIDPWSTELWSHIKTRVYPNLAIESVQDVSFENPLILRWGVTMCADDALATQISAAPPDENSYSVTLTSNQRTTPEDHFQDVRIFRMRCDGAGKQFSYSPGDVAYITPSNSSEAVDKFFSLFEENGFLKSTKVKLEQIHKGVLVPIQLSNQTFTLENCVRNYWDLSVIPSRSVFEVMASVSTDDLEKEKLVELSSPAGVQELYDYCNRPRRTILEVLADFPHSRSRLKLEHMFDLMKIIRPRAFSIASSPLETELILLVAVVQYRTRLKAPRIGLCSNWLKNLPTGSKLNIAIKKGSLRFPSFDPNGDESPVVMVGPGTGVAPFRSFIVSEWLKESDEEKRQLTLFFGSRNREADYFFRKDWASVHHLNVFTAFSRDQPHKIYVQHVLLEQKELIVNQLISRRGHFFVAGSSKDMPEAVRSAVKKSAVDAGRMSDEEADKWLEQMDRENRYQQEVWS</sequence>
<evidence type="ECO:0000256" key="10">
    <source>
        <dbReference type="SAM" id="MobiDB-lite"/>
    </source>
</evidence>
<dbReference type="PANTHER" id="PTHR19384:SF10">
    <property type="entry name" value="NADPH-DEPENDENT DIFLAVIN OXIDOREDUCTASE 1"/>
    <property type="match status" value="1"/>
</dbReference>
<evidence type="ECO:0000313" key="14">
    <source>
        <dbReference type="EMBL" id="KAF6213266.1"/>
    </source>
</evidence>
<evidence type="ECO:0000313" key="15">
    <source>
        <dbReference type="Proteomes" id="UP000466442"/>
    </source>
</evidence>
<dbReference type="GO" id="GO:0016226">
    <property type="term" value="P:iron-sulfur cluster assembly"/>
    <property type="evidence" value="ECO:0007669"/>
    <property type="project" value="UniProtKB-UniRule"/>
</dbReference>
<dbReference type="SUPFAM" id="SSF63380">
    <property type="entry name" value="Riboflavin synthase domain-like"/>
    <property type="match status" value="1"/>
</dbReference>
<evidence type="ECO:0000256" key="6">
    <source>
        <dbReference type="ARBA" id="ARBA00022827"/>
    </source>
</evidence>
<dbReference type="InterPro" id="IPR017938">
    <property type="entry name" value="Riboflavin_synthase-like_b-brl"/>
</dbReference>
<evidence type="ECO:0000259" key="12">
    <source>
        <dbReference type="PROSITE" id="PS50902"/>
    </source>
</evidence>
<accession>A0A8S9XYT9</accession>
<feature type="compositionally biased region" description="Basic and acidic residues" evidence="10">
    <location>
        <begin position="715"/>
        <end position="733"/>
    </location>
</feature>
<evidence type="ECO:0000256" key="4">
    <source>
        <dbReference type="ARBA" id="ARBA00022630"/>
    </source>
</evidence>
<feature type="compositionally biased region" description="Acidic residues" evidence="10">
    <location>
        <begin position="1121"/>
        <end position="1135"/>
    </location>
</feature>
<feature type="domain" description="FAD-binding FR-type" evidence="13">
    <location>
        <begin position="1378"/>
        <end position="1619"/>
    </location>
</feature>
<proteinExistence type="inferred from homology"/>
<dbReference type="OrthoDB" id="1856718at2759"/>
<keyword evidence="11" id="KW-0812">Transmembrane</keyword>